<dbReference type="EMBL" id="PDUG01000005">
    <property type="protein sequence ID" value="PIC24257.1"/>
    <property type="molecule type" value="Genomic_DNA"/>
</dbReference>
<feature type="compositionally biased region" description="Low complexity" evidence="6">
    <location>
        <begin position="1"/>
        <end position="33"/>
    </location>
</feature>
<protein>
    <recommendedName>
        <fullName evidence="7">DM domain-containing protein</fullName>
    </recommendedName>
</protein>
<dbReference type="GO" id="GO:0046872">
    <property type="term" value="F:metal ion binding"/>
    <property type="evidence" value="ECO:0007669"/>
    <property type="project" value="UniProtKB-KW"/>
</dbReference>
<dbReference type="Pfam" id="PF00751">
    <property type="entry name" value="DM"/>
    <property type="match status" value="2"/>
</dbReference>
<dbReference type="PANTHER" id="PTHR12322">
    <property type="entry name" value="DOUBLESEX AND MAB-3 RELATED TRANSCRIPTION FACTOR DMRT"/>
    <property type="match status" value="1"/>
</dbReference>
<keyword evidence="9" id="KW-1185">Reference proteome</keyword>
<evidence type="ECO:0000259" key="7">
    <source>
        <dbReference type="PROSITE" id="PS50809"/>
    </source>
</evidence>
<evidence type="ECO:0000313" key="8">
    <source>
        <dbReference type="EMBL" id="PIC24257.1"/>
    </source>
</evidence>
<dbReference type="Proteomes" id="UP000230233">
    <property type="component" value="Chromosome V"/>
</dbReference>
<keyword evidence="4 5" id="KW-0539">Nucleus</keyword>
<dbReference type="AlphaFoldDB" id="A0A2G5TAI6"/>
<evidence type="ECO:0000256" key="1">
    <source>
        <dbReference type="ARBA" id="ARBA00022723"/>
    </source>
</evidence>
<dbReference type="InterPro" id="IPR001275">
    <property type="entry name" value="DM_DNA-bd"/>
</dbReference>
<evidence type="ECO:0000313" key="9">
    <source>
        <dbReference type="Proteomes" id="UP000230233"/>
    </source>
</evidence>
<name>A0A2G5TAI6_9PELO</name>
<feature type="domain" description="DM" evidence="7">
    <location>
        <begin position="78"/>
        <end position="123"/>
    </location>
</feature>
<proteinExistence type="predicted"/>
<dbReference type="GO" id="GO:0000981">
    <property type="term" value="F:DNA-binding transcription factor activity, RNA polymerase II-specific"/>
    <property type="evidence" value="ECO:0007669"/>
    <property type="project" value="TreeGrafter"/>
</dbReference>
<dbReference type="GO" id="GO:0000978">
    <property type="term" value="F:RNA polymerase II cis-regulatory region sequence-specific DNA binding"/>
    <property type="evidence" value="ECO:0007669"/>
    <property type="project" value="TreeGrafter"/>
</dbReference>
<feature type="DNA-binding region" description="DM" evidence="5">
    <location>
        <begin position="165"/>
        <end position="216"/>
    </location>
</feature>
<feature type="compositionally biased region" description="Low complexity" evidence="6">
    <location>
        <begin position="233"/>
        <end position="259"/>
    </location>
</feature>
<feature type="region of interest" description="Disordered" evidence="6">
    <location>
        <begin position="214"/>
        <end position="259"/>
    </location>
</feature>
<gene>
    <name evidence="8" type="primary">Cni-dmd-8</name>
    <name evidence="8" type="synonym">Cnig_chr_V.g17664</name>
    <name evidence="8" type="ORF">B9Z55_017664</name>
</gene>
<evidence type="ECO:0000256" key="5">
    <source>
        <dbReference type="PROSITE-ProRule" id="PRU00070"/>
    </source>
</evidence>
<dbReference type="SUPFAM" id="SSF82927">
    <property type="entry name" value="Cysteine-rich DNA binding domain, (DM domain)"/>
    <property type="match status" value="2"/>
</dbReference>
<dbReference type="SMART" id="SM00301">
    <property type="entry name" value="DM"/>
    <property type="match status" value="2"/>
</dbReference>
<feature type="region of interest" description="Disordered" evidence="6">
    <location>
        <begin position="1"/>
        <end position="55"/>
    </location>
</feature>
<dbReference type="GO" id="GO:0007548">
    <property type="term" value="P:sex differentiation"/>
    <property type="evidence" value="ECO:0007669"/>
    <property type="project" value="TreeGrafter"/>
</dbReference>
<sequence length="401" mass="44225">MLSNSSSSSSNSSSNDSSSSLSAGSPPKGSLSPDGGAQRFFSQGKRIPKDPRHPFRNYPKFIDPRFLNCTVPDVKRHCGMCKQHGVIVETRGHTCEFKNCGCEHCDLVRKRREIMSTQIRLRREQDKKFQRTTDITEANVFPGFTVGEPIDEKTALETLNMCYFCQKCKNHNVLIWKKNHKKDCKYKDCECEQCNLIDSRRALDRHIKKRKINLKENGVEGTAPKSPKKDQDSSNSASSSSLSSSTCNSDESGSSDSSLSGLLTEKLKMTPQVQVKFDFSTGGFIAPSTTVTTSPSVSPYETPSPLPLISLPHSPAPMAALPQVTLPSPTLPLPFLTVPSLLTTAAAATPFFSSPLMYTTASNLFTNPFLMPITPIDMQMLFQNIQNIRDMTAAMTMTDTD</sequence>
<dbReference type="PANTHER" id="PTHR12322:SF116">
    <property type="entry name" value="DOUBLESEX-MAB RELATED 99B"/>
    <property type="match status" value="1"/>
</dbReference>
<dbReference type="Gene3D" id="4.10.1040.10">
    <property type="entry name" value="DM DNA-binding domain"/>
    <property type="match status" value="2"/>
</dbReference>
<dbReference type="PROSITE" id="PS50809">
    <property type="entry name" value="DM_2"/>
    <property type="match status" value="2"/>
</dbReference>
<organism evidence="8 9">
    <name type="scientific">Caenorhabditis nigoni</name>
    <dbReference type="NCBI Taxonomy" id="1611254"/>
    <lineage>
        <taxon>Eukaryota</taxon>
        <taxon>Metazoa</taxon>
        <taxon>Ecdysozoa</taxon>
        <taxon>Nematoda</taxon>
        <taxon>Chromadorea</taxon>
        <taxon>Rhabditida</taxon>
        <taxon>Rhabditina</taxon>
        <taxon>Rhabditomorpha</taxon>
        <taxon>Rhabditoidea</taxon>
        <taxon>Rhabditidae</taxon>
        <taxon>Peloderinae</taxon>
        <taxon>Caenorhabditis</taxon>
    </lineage>
</organism>
<feature type="domain" description="DM" evidence="7">
    <location>
        <begin position="165"/>
        <end position="216"/>
    </location>
</feature>
<evidence type="ECO:0000256" key="3">
    <source>
        <dbReference type="ARBA" id="ARBA00023125"/>
    </source>
</evidence>
<keyword evidence="3 5" id="KW-0238">DNA-binding</keyword>
<comment type="subcellular location">
    <subcellularLocation>
        <location evidence="5">Nucleus</location>
    </subcellularLocation>
</comment>
<reference evidence="9" key="1">
    <citation type="submission" date="2017-10" db="EMBL/GenBank/DDBJ databases">
        <title>Rapid genome shrinkage in a self-fertile nematode reveals novel sperm competition proteins.</title>
        <authorList>
            <person name="Yin D."/>
            <person name="Schwarz E.M."/>
            <person name="Thomas C.G."/>
            <person name="Felde R.L."/>
            <person name="Korf I.F."/>
            <person name="Cutter A.D."/>
            <person name="Schartner C.M."/>
            <person name="Ralston E.J."/>
            <person name="Meyer B.J."/>
            <person name="Haag E.S."/>
        </authorList>
    </citation>
    <scope>NUCLEOTIDE SEQUENCE [LARGE SCALE GENOMIC DNA]</scope>
    <source>
        <strain evidence="9">JU1422</strain>
    </source>
</reference>
<accession>A0A2G5TAI6</accession>
<dbReference type="InterPro" id="IPR026607">
    <property type="entry name" value="DMRT"/>
</dbReference>
<evidence type="ECO:0000256" key="4">
    <source>
        <dbReference type="ARBA" id="ARBA00023242"/>
    </source>
</evidence>
<dbReference type="PROSITE" id="PS40000">
    <property type="entry name" value="DM_1"/>
    <property type="match status" value="1"/>
</dbReference>
<dbReference type="STRING" id="1611254.A0A2G5TAI6"/>
<evidence type="ECO:0000256" key="6">
    <source>
        <dbReference type="SAM" id="MobiDB-lite"/>
    </source>
</evidence>
<keyword evidence="1 5" id="KW-0479">Metal-binding</keyword>
<dbReference type="OrthoDB" id="6162476at2759"/>
<evidence type="ECO:0000256" key="2">
    <source>
        <dbReference type="ARBA" id="ARBA00022833"/>
    </source>
</evidence>
<dbReference type="GO" id="GO:0005634">
    <property type="term" value="C:nucleus"/>
    <property type="evidence" value="ECO:0007669"/>
    <property type="project" value="UniProtKB-SubCell"/>
</dbReference>
<dbReference type="InterPro" id="IPR036407">
    <property type="entry name" value="DM_DNA-bd_sf"/>
</dbReference>
<keyword evidence="2 5" id="KW-0862">Zinc</keyword>
<feature type="DNA-binding region" description="DM" evidence="5">
    <location>
        <begin position="78"/>
        <end position="123"/>
    </location>
</feature>
<comment type="caution">
    <text evidence="8">The sequence shown here is derived from an EMBL/GenBank/DDBJ whole genome shotgun (WGS) entry which is preliminary data.</text>
</comment>